<dbReference type="EMBL" id="CM035425">
    <property type="protein sequence ID" value="KAH7331845.1"/>
    <property type="molecule type" value="Genomic_DNA"/>
</dbReference>
<evidence type="ECO:0000313" key="2">
    <source>
        <dbReference type="Proteomes" id="UP000825935"/>
    </source>
</evidence>
<reference evidence="1" key="1">
    <citation type="submission" date="2021-08" db="EMBL/GenBank/DDBJ databases">
        <title>WGS assembly of Ceratopteris richardii.</title>
        <authorList>
            <person name="Marchant D.B."/>
            <person name="Chen G."/>
            <person name="Jenkins J."/>
            <person name="Shu S."/>
            <person name="Leebens-Mack J."/>
            <person name="Grimwood J."/>
            <person name="Schmutz J."/>
            <person name="Soltis P."/>
            <person name="Soltis D."/>
            <person name="Chen Z.-H."/>
        </authorList>
    </citation>
    <scope>NUCLEOTIDE SEQUENCE</scope>
    <source>
        <strain evidence="1">Whitten #5841</strain>
        <tissue evidence="1">Leaf</tissue>
    </source>
</reference>
<accession>A0A8T2SII5</accession>
<dbReference type="PANTHER" id="PTHR46880:SF5">
    <property type="entry name" value="DUF4371 DOMAIN-CONTAINING PROTEIN"/>
    <property type="match status" value="1"/>
</dbReference>
<dbReference type="PANTHER" id="PTHR46880">
    <property type="entry name" value="RAS-ASSOCIATING DOMAIN-CONTAINING PROTEIN"/>
    <property type="match status" value="1"/>
</dbReference>
<evidence type="ECO:0000313" key="1">
    <source>
        <dbReference type="EMBL" id="KAH7331845.1"/>
    </source>
</evidence>
<gene>
    <name evidence="1" type="ORF">KP509_20G053200</name>
</gene>
<evidence type="ECO:0008006" key="3">
    <source>
        <dbReference type="Google" id="ProtNLM"/>
    </source>
</evidence>
<proteinExistence type="predicted"/>
<protein>
    <recommendedName>
        <fullName evidence="3">DUF4371 domain-containing protein</fullName>
    </recommendedName>
</protein>
<dbReference type="Proteomes" id="UP000825935">
    <property type="component" value="Chromosome 20"/>
</dbReference>
<organism evidence="1 2">
    <name type="scientific">Ceratopteris richardii</name>
    <name type="common">Triangle waterfern</name>
    <dbReference type="NCBI Taxonomy" id="49495"/>
    <lineage>
        <taxon>Eukaryota</taxon>
        <taxon>Viridiplantae</taxon>
        <taxon>Streptophyta</taxon>
        <taxon>Embryophyta</taxon>
        <taxon>Tracheophyta</taxon>
        <taxon>Polypodiopsida</taxon>
        <taxon>Polypodiidae</taxon>
        <taxon>Polypodiales</taxon>
        <taxon>Pteridineae</taxon>
        <taxon>Pteridaceae</taxon>
        <taxon>Parkerioideae</taxon>
        <taxon>Ceratopteris</taxon>
    </lineage>
</organism>
<comment type="caution">
    <text evidence="1">The sequence shown here is derived from an EMBL/GenBank/DDBJ whole genome shotgun (WGS) entry which is preliminary data.</text>
</comment>
<dbReference type="InterPro" id="IPR012337">
    <property type="entry name" value="RNaseH-like_sf"/>
</dbReference>
<dbReference type="SUPFAM" id="SSF53098">
    <property type="entry name" value="Ribonuclease H-like"/>
    <property type="match status" value="1"/>
</dbReference>
<name>A0A8T2SII5_CERRI</name>
<keyword evidence="2" id="KW-1185">Reference proteome</keyword>
<dbReference type="OrthoDB" id="6621980at2759"/>
<sequence length="312" mass="35665">MIDESTDRSLELHLIIYCVYLTHGGRGKRISEFMGITCINDGRGKTIYDAVKSFLIDKGFDLQKLIRIATDGASAMIGSEIGMISFLKKDCPSLIAIHCIAHREALAIADASKGFANLLNVEKLANKVYSWINNSSKRNKELMELLELMELDANRVLQVHSIRWLSRGQVMIRLVSLMPAILTLWKKDKMQDWYMKGCNFVTLFCLHLLADVLKVVNALNQKLQEDIIDLTSISTTIDITIRKLYRTYINCENFGNGSFYLTAFLNCSRYGYLELKDSDGCLYRHELIYDAEMRIHMDGVLQRCIMMGKNYV</sequence>
<dbReference type="OMA" id="RISEFMG"/>
<dbReference type="AlphaFoldDB" id="A0A8T2SII5"/>